<evidence type="ECO:0000256" key="1">
    <source>
        <dbReference type="SAM" id="Phobius"/>
    </source>
</evidence>
<feature type="transmembrane region" description="Helical" evidence="1">
    <location>
        <begin position="38"/>
        <end position="59"/>
    </location>
</feature>
<evidence type="ECO:0000313" key="3">
    <source>
        <dbReference type="Proteomes" id="UP000007519"/>
    </source>
</evidence>
<keyword evidence="1" id="KW-0472">Membrane</keyword>
<keyword evidence="1" id="KW-1133">Transmembrane helix</keyword>
<organism evidence="2 3">
    <name type="scientific">Saprospira grandis (strain Lewin)</name>
    <dbReference type="NCBI Taxonomy" id="984262"/>
    <lineage>
        <taxon>Bacteria</taxon>
        <taxon>Pseudomonadati</taxon>
        <taxon>Bacteroidota</taxon>
        <taxon>Saprospiria</taxon>
        <taxon>Saprospirales</taxon>
        <taxon>Saprospiraceae</taxon>
        <taxon>Saprospira</taxon>
    </lineage>
</organism>
<protein>
    <recommendedName>
        <fullName evidence="4">Transmembrane protein</fullName>
    </recommendedName>
</protein>
<name>H6L2S6_SAPGL</name>
<dbReference type="KEGG" id="sgn:SGRA_2102"/>
<dbReference type="Proteomes" id="UP000007519">
    <property type="component" value="Chromosome"/>
</dbReference>
<dbReference type="HOGENOM" id="CLU_1617863_0_0_10"/>
<feature type="transmembrane region" description="Helical" evidence="1">
    <location>
        <begin position="12"/>
        <end position="32"/>
    </location>
</feature>
<keyword evidence="1" id="KW-0812">Transmembrane</keyword>
<evidence type="ECO:0000313" key="2">
    <source>
        <dbReference type="EMBL" id="AFC24833.1"/>
    </source>
</evidence>
<accession>H6L2S6</accession>
<proteinExistence type="predicted"/>
<feature type="transmembrane region" description="Helical" evidence="1">
    <location>
        <begin position="94"/>
        <end position="114"/>
    </location>
</feature>
<keyword evidence="3" id="KW-1185">Reference proteome</keyword>
<dbReference type="EMBL" id="CP002831">
    <property type="protein sequence ID" value="AFC24833.1"/>
    <property type="molecule type" value="Genomic_DNA"/>
</dbReference>
<reference evidence="2 3" key="1">
    <citation type="journal article" date="2012" name="Stand. Genomic Sci.">
        <title>Complete genome sequencing and analysis of Saprospira grandis str. Lewin, a predatory marine bacterium.</title>
        <authorList>
            <person name="Saw J.H."/>
            <person name="Yuryev A."/>
            <person name="Kanbe M."/>
            <person name="Hou S."/>
            <person name="Young A.G."/>
            <person name="Aizawa S."/>
            <person name="Alam M."/>
        </authorList>
    </citation>
    <scope>NUCLEOTIDE SEQUENCE [LARGE SCALE GENOMIC DNA]</scope>
    <source>
        <strain evidence="2 3">Lewin</strain>
    </source>
</reference>
<feature type="transmembrane region" description="Helical" evidence="1">
    <location>
        <begin position="71"/>
        <end position="88"/>
    </location>
</feature>
<sequence length="164" mass="18309">MLQFDFIVQSLVYLPTVLLYLIAIASETFPFIGSSNEAFIYALLMQVPLGGTQLLSGLVRSIRHGSAMRKKYLMACGVYFAALFAIANAAYGDFIIIGTIIVPPMIIASIYYVLTYLQLTGRFEDSGSSSFFPEKTSLVLDELDEDERSLLEIQERQRARRANS</sequence>
<dbReference type="AlphaFoldDB" id="H6L2S6"/>
<dbReference type="OrthoDB" id="9854077at2"/>
<dbReference type="STRING" id="984262.SGRA_2102"/>
<gene>
    <name evidence="2" type="ordered locus">SGRA_2102</name>
</gene>
<evidence type="ECO:0008006" key="4">
    <source>
        <dbReference type="Google" id="ProtNLM"/>
    </source>
</evidence>